<reference evidence="3" key="1">
    <citation type="submission" date="2021-06" db="EMBL/GenBank/DDBJ databases">
        <title>Bradyrhizobium sp. S2-11-2 Genome sequencing.</title>
        <authorList>
            <person name="Jin L."/>
        </authorList>
    </citation>
    <scope>NUCLEOTIDE SEQUENCE</scope>
    <source>
        <strain evidence="3">S2-11-2</strain>
    </source>
</reference>
<dbReference type="AlphaFoldDB" id="A0A975NK25"/>
<protein>
    <submittedName>
        <fullName evidence="3">Uncharacterized protein</fullName>
    </submittedName>
</protein>
<dbReference type="Proteomes" id="UP000680805">
    <property type="component" value="Chromosome"/>
</dbReference>
<gene>
    <name evidence="3" type="ORF">KMZ68_16170</name>
</gene>
<sequence>MQTTANAIQMDRNRADERRRRQAATQSVRCQRDLIAFDKPRTGQDRIPPYDHRGTIIVASVWLAFYLITAIHHFIFSGN</sequence>
<dbReference type="EMBL" id="CP076135">
    <property type="protein sequence ID" value="QWG16537.1"/>
    <property type="molecule type" value="Genomic_DNA"/>
</dbReference>
<dbReference type="RefSeq" id="WP_215612242.1">
    <property type="nucleotide sequence ID" value="NZ_CP076135.1"/>
</dbReference>
<name>A0A975NK25_9BRAD</name>
<feature type="transmembrane region" description="Helical" evidence="2">
    <location>
        <begin position="56"/>
        <end position="76"/>
    </location>
</feature>
<evidence type="ECO:0000256" key="2">
    <source>
        <dbReference type="SAM" id="Phobius"/>
    </source>
</evidence>
<evidence type="ECO:0000313" key="3">
    <source>
        <dbReference type="EMBL" id="QWG16537.1"/>
    </source>
</evidence>
<keyword evidence="2" id="KW-0472">Membrane</keyword>
<feature type="region of interest" description="Disordered" evidence="1">
    <location>
        <begin position="1"/>
        <end position="26"/>
    </location>
</feature>
<dbReference type="KEGG" id="bsei:KMZ68_16170"/>
<proteinExistence type="predicted"/>
<evidence type="ECO:0000313" key="4">
    <source>
        <dbReference type="Proteomes" id="UP000680805"/>
    </source>
</evidence>
<organism evidence="3 4">
    <name type="scientific">Bradyrhizobium sediminis</name>
    <dbReference type="NCBI Taxonomy" id="2840469"/>
    <lineage>
        <taxon>Bacteria</taxon>
        <taxon>Pseudomonadati</taxon>
        <taxon>Pseudomonadota</taxon>
        <taxon>Alphaproteobacteria</taxon>
        <taxon>Hyphomicrobiales</taxon>
        <taxon>Nitrobacteraceae</taxon>
        <taxon>Bradyrhizobium</taxon>
    </lineage>
</organism>
<keyword evidence="2" id="KW-0812">Transmembrane</keyword>
<keyword evidence="2" id="KW-1133">Transmembrane helix</keyword>
<accession>A0A975NK25</accession>
<evidence type="ECO:0000256" key="1">
    <source>
        <dbReference type="SAM" id="MobiDB-lite"/>
    </source>
</evidence>